<dbReference type="Gene3D" id="3.60.15.10">
    <property type="entry name" value="Ribonuclease Z/Hydroxyacylglutathione hydrolase-like"/>
    <property type="match status" value="1"/>
</dbReference>
<feature type="domain" description="Metallo-beta-lactamase" evidence="9">
    <location>
        <begin position="197"/>
        <end position="265"/>
    </location>
</feature>
<dbReference type="GO" id="GO:0042781">
    <property type="term" value="F:3'-tRNA processing endoribonuclease activity"/>
    <property type="evidence" value="ECO:0007669"/>
    <property type="project" value="UniProtKB-UniRule"/>
</dbReference>
<feature type="active site" description="Proton acceptor" evidence="8">
    <location>
        <position position="65"/>
    </location>
</feature>
<keyword evidence="4 8" id="KW-0479">Metal-binding</keyword>
<dbReference type="SUPFAM" id="SSF56281">
    <property type="entry name" value="Metallo-hydrolase/oxidoreductase"/>
    <property type="match status" value="1"/>
</dbReference>
<keyword evidence="2 8" id="KW-0819">tRNA processing</keyword>
<evidence type="ECO:0000256" key="6">
    <source>
        <dbReference type="ARBA" id="ARBA00022801"/>
    </source>
</evidence>
<dbReference type="HAMAP" id="MF_01818">
    <property type="entry name" value="RNase_Z_BN"/>
    <property type="match status" value="1"/>
</dbReference>
<feature type="binding site" evidence="8">
    <location>
        <position position="206"/>
    </location>
    <ligand>
        <name>Zn(2+)</name>
        <dbReference type="ChEBI" id="CHEBI:29105"/>
        <label>2</label>
        <note>catalytic</note>
    </ligand>
</feature>
<dbReference type="HOGENOM" id="CLU_031317_2_1_2"/>
<evidence type="ECO:0000256" key="5">
    <source>
        <dbReference type="ARBA" id="ARBA00022759"/>
    </source>
</evidence>
<comment type="subunit">
    <text evidence="1 8">Homodimer.</text>
</comment>
<dbReference type="NCBIfam" id="TIGR02651">
    <property type="entry name" value="RNase_Z"/>
    <property type="match status" value="1"/>
</dbReference>
<keyword evidence="5 8" id="KW-0255">Endonuclease</keyword>
<feature type="binding site" evidence="8">
    <location>
        <position position="66"/>
    </location>
    <ligand>
        <name>Zn(2+)</name>
        <dbReference type="ChEBI" id="CHEBI:29105"/>
        <label>2</label>
        <note>catalytic</note>
    </ligand>
</feature>
<proteinExistence type="inferred from homology"/>
<dbReference type="STRING" id="113653.GAH_01033"/>
<keyword evidence="6 8" id="KW-0378">Hydrolase</keyword>
<evidence type="ECO:0000313" key="10">
    <source>
        <dbReference type="EMBL" id="AKG91644.1"/>
    </source>
</evidence>
<sequence>MQFKITFLGTSGTVPTVERNPSSIFVSFGGEKILLDCGEGTQRQMMVAKTGFGVSSVFITHMHTDHFIGLFGLIESMSLNGREKPLYIYCPEPRFLRGLFSEFGYDSLDFSISVTRLDDGDVVRFQNFSVVAFETDHIVRSVGYIVVEDDFYRFSPEKAREIGIPPGPAYKKLASGQSVEWNERLITPEMVTDGIVRGRKLVYTGDTRPSEKVVNAAMNADLLIHDSSFTSDLQEWAEYTKHSTAREAAEVAKKAGVRRLVLTHISARYSKDAAPLLSEAKKVFPNVEVAEDFMSLELHRDKPR</sequence>
<dbReference type="AlphaFoldDB" id="A0A0F7IHZ0"/>
<feature type="binding site" evidence="8">
    <location>
        <position position="61"/>
    </location>
    <ligand>
        <name>Zn(2+)</name>
        <dbReference type="ChEBI" id="CHEBI:29105"/>
        <label>1</label>
        <note>catalytic</note>
    </ligand>
</feature>
<feature type="binding site" evidence="8">
    <location>
        <position position="65"/>
    </location>
    <ligand>
        <name>Zn(2+)</name>
        <dbReference type="ChEBI" id="CHEBI:29105"/>
        <label>2</label>
        <note>catalytic</note>
    </ligand>
</feature>
<evidence type="ECO:0000256" key="4">
    <source>
        <dbReference type="ARBA" id="ARBA00022723"/>
    </source>
</evidence>
<dbReference type="OrthoDB" id="85118at2157"/>
<dbReference type="GO" id="GO:0008270">
    <property type="term" value="F:zinc ion binding"/>
    <property type="evidence" value="ECO:0007669"/>
    <property type="project" value="UniProtKB-UniRule"/>
</dbReference>
<dbReference type="EMBL" id="CP011267">
    <property type="protein sequence ID" value="AKG91644.1"/>
    <property type="molecule type" value="Genomic_DNA"/>
</dbReference>
<accession>A0A0F7IHZ0</accession>
<evidence type="ECO:0000259" key="9">
    <source>
        <dbReference type="Pfam" id="PF12706"/>
    </source>
</evidence>
<dbReference type="Pfam" id="PF23023">
    <property type="entry name" value="Anti-Pycsar_Apyc1"/>
    <property type="match status" value="1"/>
</dbReference>
<comment type="catalytic activity">
    <reaction evidence="8">
        <text>Endonucleolytic cleavage of RNA, removing extra 3' nucleotides from tRNA precursor, generating 3' termini of tRNAs. A 3'-hydroxy group is left at the tRNA terminus and a 5'-phosphoryl group is left at the trailer molecule.</text>
        <dbReference type="EC" id="3.1.26.11"/>
    </reaction>
</comment>
<name>A0A0F7IHZ0_9EURY</name>
<dbReference type="PATRIC" id="fig|113653.22.peg.1030"/>
<dbReference type="KEGG" id="gah:GAH_01033"/>
<keyword evidence="3 8" id="KW-0540">Nuclease</keyword>
<dbReference type="PANTHER" id="PTHR46018">
    <property type="entry name" value="ZINC PHOSPHODIESTERASE ELAC PROTEIN 1"/>
    <property type="match status" value="1"/>
</dbReference>
<evidence type="ECO:0000256" key="1">
    <source>
        <dbReference type="ARBA" id="ARBA00011738"/>
    </source>
</evidence>
<evidence type="ECO:0000256" key="2">
    <source>
        <dbReference type="ARBA" id="ARBA00022694"/>
    </source>
</evidence>
<dbReference type="CDD" id="cd07717">
    <property type="entry name" value="RNaseZ_ZiPD-like_MBL-fold"/>
    <property type="match status" value="1"/>
</dbReference>
<feature type="binding site" evidence="8">
    <location>
        <position position="206"/>
    </location>
    <ligand>
        <name>Zn(2+)</name>
        <dbReference type="ChEBI" id="CHEBI:29105"/>
        <label>1</label>
        <note>catalytic</note>
    </ligand>
</feature>
<comment type="function">
    <text evidence="8">Zinc phosphodiesterase, which displays some tRNA 3'-processing endonuclease activity. Probably involved in tRNA maturation, by removing a 3'-trailer from precursor tRNA.</text>
</comment>
<dbReference type="Proteomes" id="UP000034723">
    <property type="component" value="Chromosome"/>
</dbReference>
<dbReference type="InterPro" id="IPR036866">
    <property type="entry name" value="RibonucZ/Hydroxyglut_hydro"/>
</dbReference>
<dbReference type="EC" id="3.1.26.11" evidence="8"/>
<comment type="cofactor">
    <cofactor evidence="8">
        <name>Zn(2+)</name>
        <dbReference type="ChEBI" id="CHEBI:29105"/>
    </cofactor>
    <text evidence="8">Binds 2 Zn(2+) ions.</text>
</comment>
<dbReference type="InterPro" id="IPR001279">
    <property type="entry name" value="Metallo-B-lactamas"/>
</dbReference>
<organism evidence="10 11">
    <name type="scientific">Geoglobus ahangari</name>
    <dbReference type="NCBI Taxonomy" id="113653"/>
    <lineage>
        <taxon>Archaea</taxon>
        <taxon>Methanobacteriati</taxon>
        <taxon>Methanobacteriota</taxon>
        <taxon>Archaeoglobi</taxon>
        <taxon>Archaeoglobales</taxon>
        <taxon>Archaeoglobaceae</taxon>
        <taxon>Geoglobus</taxon>
    </lineage>
</organism>
<protein>
    <recommendedName>
        <fullName evidence="8">Ribonuclease Z</fullName>
        <shortName evidence="8">RNase Z</shortName>
        <ecNumber evidence="8">3.1.26.11</ecNumber>
    </recommendedName>
    <alternativeName>
        <fullName evidence="8">tRNA 3 endonuclease</fullName>
    </alternativeName>
    <alternativeName>
        <fullName evidence="8">tRNase Z</fullName>
    </alternativeName>
</protein>
<evidence type="ECO:0000313" key="11">
    <source>
        <dbReference type="Proteomes" id="UP000034723"/>
    </source>
</evidence>
<evidence type="ECO:0000256" key="8">
    <source>
        <dbReference type="HAMAP-Rule" id="MF_01818"/>
    </source>
</evidence>
<feature type="binding site" evidence="8">
    <location>
        <position position="63"/>
    </location>
    <ligand>
        <name>Zn(2+)</name>
        <dbReference type="ChEBI" id="CHEBI:29105"/>
        <label>1</label>
        <note>catalytic</note>
    </ligand>
</feature>
<feature type="binding site" evidence="8">
    <location>
        <position position="264"/>
    </location>
    <ligand>
        <name>Zn(2+)</name>
        <dbReference type="ChEBI" id="CHEBI:29105"/>
        <label>2</label>
        <note>catalytic</note>
    </ligand>
</feature>
<evidence type="ECO:0000256" key="7">
    <source>
        <dbReference type="ARBA" id="ARBA00022833"/>
    </source>
</evidence>
<dbReference type="InParanoid" id="A0A0F7IHZ0"/>
<dbReference type="RefSeq" id="WP_048095081.1">
    <property type="nucleotide sequence ID" value="NZ_CP011267.1"/>
</dbReference>
<keyword evidence="7 8" id="KW-0862">Zinc</keyword>
<feature type="binding site" evidence="8">
    <location>
        <position position="137"/>
    </location>
    <ligand>
        <name>Zn(2+)</name>
        <dbReference type="ChEBI" id="CHEBI:29105"/>
        <label>1</label>
        <note>catalytic</note>
    </ligand>
</feature>
<dbReference type="Pfam" id="PF12706">
    <property type="entry name" value="Lactamase_B_2"/>
    <property type="match status" value="1"/>
</dbReference>
<keyword evidence="11" id="KW-1185">Reference proteome</keyword>
<evidence type="ECO:0000256" key="3">
    <source>
        <dbReference type="ARBA" id="ARBA00022722"/>
    </source>
</evidence>
<dbReference type="GeneID" id="24803607"/>
<dbReference type="NCBIfam" id="NF000801">
    <property type="entry name" value="PRK00055.1-3"/>
    <property type="match status" value="1"/>
</dbReference>
<comment type="similarity">
    <text evidence="8">Belongs to the RNase Z family.</text>
</comment>
<reference evidence="10 11" key="1">
    <citation type="submission" date="2015-04" db="EMBL/GenBank/DDBJ databases">
        <title>The complete genome sequence of the hyperthermophilic, obligate iron-reducing archaeon Geoglobus ahangari strain 234T.</title>
        <authorList>
            <person name="Manzella M.P."/>
            <person name="Holmes D.E."/>
            <person name="Rocheleau J.M."/>
            <person name="Chung A."/>
            <person name="Reguera G."/>
            <person name="Kashefi K."/>
        </authorList>
    </citation>
    <scope>NUCLEOTIDE SEQUENCE [LARGE SCALE GENOMIC DNA]</scope>
    <source>
        <strain evidence="10 11">234</strain>
    </source>
</reference>
<dbReference type="FunCoup" id="A0A0F7IHZ0">
    <property type="interactions" value="122"/>
</dbReference>
<gene>
    <name evidence="8" type="primary">rnz</name>
    <name evidence="10" type="ORF">GAH_01033</name>
</gene>
<dbReference type="InterPro" id="IPR013471">
    <property type="entry name" value="RNase_Z/BN"/>
</dbReference>
<dbReference type="PANTHER" id="PTHR46018:SF2">
    <property type="entry name" value="ZINC PHOSPHODIESTERASE ELAC PROTEIN 1"/>
    <property type="match status" value="1"/>
</dbReference>